<accession>A0AAW2Y016</accession>
<comment type="caution">
    <text evidence="2">The sequence shown here is derived from an EMBL/GenBank/DDBJ whole genome shotgun (WGS) entry which is preliminary data.</text>
</comment>
<protein>
    <submittedName>
        <fullName evidence="2">Retrovirus-related Pol polyprotein from transposon RE1</fullName>
    </submittedName>
</protein>
<dbReference type="InterPro" id="IPR013103">
    <property type="entry name" value="RVT_2"/>
</dbReference>
<feature type="domain" description="Reverse transcriptase Ty1/copia-type" evidence="1">
    <location>
        <begin position="51"/>
        <end position="176"/>
    </location>
</feature>
<dbReference type="AlphaFoldDB" id="A0AAW2Y016"/>
<dbReference type="Pfam" id="PF07727">
    <property type="entry name" value="RVT_2"/>
    <property type="match status" value="1"/>
</dbReference>
<organism evidence="2">
    <name type="scientific">Sesamum latifolium</name>
    <dbReference type="NCBI Taxonomy" id="2727402"/>
    <lineage>
        <taxon>Eukaryota</taxon>
        <taxon>Viridiplantae</taxon>
        <taxon>Streptophyta</taxon>
        <taxon>Embryophyta</taxon>
        <taxon>Tracheophyta</taxon>
        <taxon>Spermatophyta</taxon>
        <taxon>Magnoliopsida</taxon>
        <taxon>eudicotyledons</taxon>
        <taxon>Gunneridae</taxon>
        <taxon>Pentapetalae</taxon>
        <taxon>asterids</taxon>
        <taxon>lamiids</taxon>
        <taxon>Lamiales</taxon>
        <taxon>Pedaliaceae</taxon>
        <taxon>Sesamum</taxon>
    </lineage>
</organism>
<dbReference type="EMBL" id="JACGWN010000002">
    <property type="protein sequence ID" value="KAL0458837.1"/>
    <property type="molecule type" value="Genomic_DNA"/>
</dbReference>
<name>A0AAW2Y016_9LAMI</name>
<gene>
    <name evidence="2" type="ORF">Slati_0510900</name>
</gene>
<sequence length="177" mass="19985">MILLCCIPNTTYLSFVASLSILQEPRSFAEAIQHSEWRGAMQAEIHALEKNHTWTLTKLLAGKRAIGCKWVFKTKLRADGSVERYKARLVAKRYNQVEGIDNTDSFTPVANEVTVRLFLTLATANGCELQRLDVNNAFLHGYLDEDLYMLSAKGYQVQPGLVCKLERSLYGLKQASR</sequence>
<evidence type="ECO:0000259" key="1">
    <source>
        <dbReference type="Pfam" id="PF07727"/>
    </source>
</evidence>
<reference evidence="2" key="2">
    <citation type="journal article" date="2024" name="Plant">
        <title>Genomic evolution and insights into agronomic trait innovations of Sesamum species.</title>
        <authorList>
            <person name="Miao H."/>
            <person name="Wang L."/>
            <person name="Qu L."/>
            <person name="Liu H."/>
            <person name="Sun Y."/>
            <person name="Le M."/>
            <person name="Wang Q."/>
            <person name="Wei S."/>
            <person name="Zheng Y."/>
            <person name="Lin W."/>
            <person name="Duan Y."/>
            <person name="Cao H."/>
            <person name="Xiong S."/>
            <person name="Wang X."/>
            <person name="Wei L."/>
            <person name="Li C."/>
            <person name="Ma Q."/>
            <person name="Ju M."/>
            <person name="Zhao R."/>
            <person name="Li G."/>
            <person name="Mu C."/>
            <person name="Tian Q."/>
            <person name="Mei H."/>
            <person name="Zhang T."/>
            <person name="Gao T."/>
            <person name="Zhang H."/>
        </authorList>
    </citation>
    <scope>NUCLEOTIDE SEQUENCE</scope>
    <source>
        <strain evidence="2">KEN1</strain>
    </source>
</reference>
<proteinExistence type="predicted"/>
<evidence type="ECO:0000313" key="2">
    <source>
        <dbReference type="EMBL" id="KAL0458837.1"/>
    </source>
</evidence>
<reference evidence="2" key="1">
    <citation type="submission" date="2020-06" db="EMBL/GenBank/DDBJ databases">
        <authorList>
            <person name="Li T."/>
            <person name="Hu X."/>
            <person name="Zhang T."/>
            <person name="Song X."/>
            <person name="Zhang H."/>
            <person name="Dai N."/>
            <person name="Sheng W."/>
            <person name="Hou X."/>
            <person name="Wei L."/>
        </authorList>
    </citation>
    <scope>NUCLEOTIDE SEQUENCE</scope>
    <source>
        <strain evidence="2">KEN1</strain>
        <tissue evidence="2">Leaf</tissue>
    </source>
</reference>